<dbReference type="EMBL" id="CAJNNV010002575">
    <property type="protein sequence ID" value="CAE8587412.1"/>
    <property type="molecule type" value="Genomic_DNA"/>
</dbReference>
<feature type="chain" id="PRO_5036408980" evidence="1">
    <location>
        <begin position="34"/>
        <end position="119"/>
    </location>
</feature>
<reference evidence="3" key="1">
    <citation type="submission" date="2021-02" db="EMBL/GenBank/DDBJ databases">
        <authorList>
            <person name="Dougan E. K."/>
            <person name="Rhodes N."/>
            <person name="Thang M."/>
            <person name="Chan C."/>
        </authorList>
    </citation>
    <scope>NUCLEOTIDE SEQUENCE</scope>
</reference>
<protein>
    <submittedName>
        <fullName evidence="3">Uncharacterized protein</fullName>
    </submittedName>
</protein>
<keyword evidence="5" id="KW-1185">Reference proteome</keyword>
<evidence type="ECO:0000313" key="4">
    <source>
        <dbReference type="Proteomes" id="UP000626109"/>
    </source>
</evidence>
<evidence type="ECO:0000313" key="2">
    <source>
        <dbReference type="EMBL" id="CAE8587412.1"/>
    </source>
</evidence>
<dbReference type="EMBL" id="CAJNNW010033601">
    <property type="protein sequence ID" value="CAE8719672.1"/>
    <property type="molecule type" value="Genomic_DNA"/>
</dbReference>
<dbReference type="AlphaFoldDB" id="A0A813L4K7"/>
<comment type="caution">
    <text evidence="3">The sequence shown here is derived from an EMBL/GenBank/DDBJ whole genome shotgun (WGS) entry which is preliminary data.</text>
</comment>
<name>A0A813L4K7_POLGL</name>
<evidence type="ECO:0000313" key="3">
    <source>
        <dbReference type="EMBL" id="CAE8719672.1"/>
    </source>
</evidence>
<dbReference type="Proteomes" id="UP000626109">
    <property type="component" value="Unassembled WGS sequence"/>
</dbReference>
<sequence>MARGPTRSARLQPCKVALLLAAWLVVTCQFASGPGVPLAFKVLSPWRFKEILDHRTVTAKTYKGLPLADFNGNVRGMILESFARQQDQKLNPGAAFQDAKAGLCVNGQQEAKAWPSTIG</sequence>
<gene>
    <name evidence="2" type="ORF">PGLA1383_LOCUS6249</name>
    <name evidence="3" type="ORF">PGLA2088_LOCUS40816</name>
</gene>
<evidence type="ECO:0000256" key="1">
    <source>
        <dbReference type="SAM" id="SignalP"/>
    </source>
</evidence>
<dbReference type="Proteomes" id="UP000654075">
    <property type="component" value="Unassembled WGS sequence"/>
</dbReference>
<accession>A0A813L4K7</accession>
<organism evidence="3 4">
    <name type="scientific">Polarella glacialis</name>
    <name type="common">Dinoflagellate</name>
    <dbReference type="NCBI Taxonomy" id="89957"/>
    <lineage>
        <taxon>Eukaryota</taxon>
        <taxon>Sar</taxon>
        <taxon>Alveolata</taxon>
        <taxon>Dinophyceae</taxon>
        <taxon>Suessiales</taxon>
        <taxon>Suessiaceae</taxon>
        <taxon>Polarella</taxon>
    </lineage>
</organism>
<proteinExistence type="predicted"/>
<keyword evidence="1" id="KW-0732">Signal</keyword>
<feature type="signal peptide" evidence="1">
    <location>
        <begin position="1"/>
        <end position="33"/>
    </location>
</feature>
<evidence type="ECO:0000313" key="5">
    <source>
        <dbReference type="Proteomes" id="UP000654075"/>
    </source>
</evidence>